<name>L0FAT7_DESDL</name>
<feature type="compositionally biased region" description="Polar residues" evidence="1">
    <location>
        <begin position="32"/>
        <end position="43"/>
    </location>
</feature>
<feature type="chain" id="PRO_5038352590" evidence="2">
    <location>
        <begin position="26"/>
        <end position="196"/>
    </location>
</feature>
<reference evidence="5" key="1">
    <citation type="submission" date="2012-02" db="EMBL/GenBank/DDBJ databases">
        <title>Complete sequence of Desulfitobacterium dichloroeliminans LMG P-21439.</title>
        <authorList>
            <person name="Lucas S."/>
            <person name="Han J."/>
            <person name="Lapidus A."/>
            <person name="Cheng J.-F."/>
            <person name="Goodwin L."/>
            <person name="Pitluck S."/>
            <person name="Peters L."/>
            <person name="Ovchinnikova G."/>
            <person name="Teshima H."/>
            <person name="Detter J.C."/>
            <person name="Han C."/>
            <person name="Tapia R."/>
            <person name="Land M."/>
            <person name="Hauser L."/>
            <person name="Kyrpides N."/>
            <person name="Ivanova N."/>
            <person name="Pagani I."/>
            <person name="Kruse T."/>
            <person name="de Vos W.M."/>
            <person name="Boon N."/>
            <person name="Smidt H."/>
            <person name="Woyke T."/>
        </authorList>
    </citation>
    <scope>NUCLEOTIDE SEQUENCE [LARGE SCALE GENOMIC DNA]</scope>
    <source>
        <strain evidence="5">LMG P-21439 / DCA1</strain>
    </source>
</reference>
<dbReference type="PROSITE" id="PS51257">
    <property type="entry name" value="PROKAR_LIPOPROTEIN"/>
    <property type="match status" value="1"/>
</dbReference>
<dbReference type="Proteomes" id="UP000010797">
    <property type="component" value="Chromosome"/>
</dbReference>
<keyword evidence="5" id="KW-1185">Reference proteome</keyword>
<evidence type="ECO:0000256" key="1">
    <source>
        <dbReference type="SAM" id="MobiDB-lite"/>
    </source>
</evidence>
<evidence type="ECO:0000259" key="3">
    <source>
        <dbReference type="SMART" id="SM00909"/>
    </source>
</evidence>
<dbReference type="InterPro" id="IPR019606">
    <property type="entry name" value="GerMN"/>
</dbReference>
<dbReference type="SMART" id="SM00909">
    <property type="entry name" value="Germane"/>
    <property type="match status" value="1"/>
</dbReference>
<dbReference type="RefSeq" id="WP_015263303.1">
    <property type="nucleotide sequence ID" value="NC_019903.1"/>
</dbReference>
<feature type="domain" description="GerMN" evidence="3">
    <location>
        <begin position="92"/>
        <end position="178"/>
    </location>
</feature>
<dbReference type="Pfam" id="PF10646">
    <property type="entry name" value="Germane"/>
    <property type="match status" value="1"/>
</dbReference>
<feature type="region of interest" description="Disordered" evidence="1">
    <location>
        <begin position="31"/>
        <end position="55"/>
    </location>
</feature>
<feature type="signal peptide" evidence="2">
    <location>
        <begin position="1"/>
        <end position="25"/>
    </location>
</feature>
<evidence type="ECO:0000313" key="4">
    <source>
        <dbReference type="EMBL" id="AGA70342.1"/>
    </source>
</evidence>
<gene>
    <name evidence="4" type="ordered locus">Desdi_2934</name>
</gene>
<dbReference type="HOGENOM" id="CLU_080926_0_1_9"/>
<proteinExistence type="predicted"/>
<evidence type="ECO:0000256" key="2">
    <source>
        <dbReference type="SAM" id="SignalP"/>
    </source>
</evidence>
<organism evidence="4 5">
    <name type="scientific">Desulfitobacterium dichloroeliminans (strain LMG P-21439 / DCA1)</name>
    <dbReference type="NCBI Taxonomy" id="871963"/>
    <lineage>
        <taxon>Bacteria</taxon>
        <taxon>Bacillati</taxon>
        <taxon>Bacillota</taxon>
        <taxon>Clostridia</taxon>
        <taxon>Eubacteriales</taxon>
        <taxon>Desulfitobacteriaceae</taxon>
        <taxon>Desulfitobacterium</taxon>
    </lineage>
</organism>
<dbReference type="EMBL" id="CP003344">
    <property type="protein sequence ID" value="AGA70342.1"/>
    <property type="molecule type" value="Genomic_DNA"/>
</dbReference>
<dbReference type="eggNOG" id="COG5401">
    <property type="taxonomic scope" value="Bacteria"/>
</dbReference>
<keyword evidence="2" id="KW-0732">Signal</keyword>
<dbReference type="OrthoDB" id="9809406at2"/>
<dbReference type="AlphaFoldDB" id="L0FAT7"/>
<accession>L0FAT7</accession>
<evidence type="ECO:0000313" key="5">
    <source>
        <dbReference type="Proteomes" id="UP000010797"/>
    </source>
</evidence>
<sequence length="196" mass="21077">MNKLKFRSFILAVSFLFFVFTTVGCGSDDISKNTPPTNTSSPNGAEPQPPEPTATVDKTMDVTLYFPTPDASGLVATKRTLNVTEETSAAAIKEIFKEFTNPSTGSVAPLPEKTELLDVKIKDGVATLNLSKSFRENFKGGTTGEEMVLFSIVNTLTKLPDVQSVEFLLEGELKAAILGGLDTSIPVEPDESLILK</sequence>
<dbReference type="STRING" id="871963.Desdi_2934"/>
<protein>
    <submittedName>
        <fullName evidence="4">Sporulation/spore germination protein</fullName>
    </submittedName>
</protein>
<dbReference type="KEGG" id="ddl:Desdi_2934"/>